<accession>A0AAD6TNA3</accession>
<name>A0AAD6TNA3_9AGAR</name>
<keyword evidence="2" id="KW-1185">Reference proteome</keyword>
<comment type="caution">
    <text evidence="1">The sequence shown here is derived from an EMBL/GenBank/DDBJ whole genome shotgun (WGS) entry which is preliminary data.</text>
</comment>
<sequence length="132" mass="15703">MTARLIRIPDIRIEWTKGRARADRWQEELILLEEEMRRVLQYCAWKANWWDQRRYSRKGVSPELAEGLCADATEQAARERRWLDKWQSMWHAVRQRTALVLADVLVDVEDAMVVEIEEEVAYGEEGELDDLD</sequence>
<protein>
    <submittedName>
        <fullName evidence="1">Uncharacterized protein</fullName>
    </submittedName>
</protein>
<dbReference type="EMBL" id="JARJCN010000166">
    <property type="protein sequence ID" value="KAJ7065997.1"/>
    <property type="molecule type" value="Genomic_DNA"/>
</dbReference>
<gene>
    <name evidence="1" type="ORF">B0H15DRAFT_794417</name>
</gene>
<proteinExistence type="predicted"/>
<dbReference type="Proteomes" id="UP001222325">
    <property type="component" value="Unassembled WGS sequence"/>
</dbReference>
<reference evidence="1" key="1">
    <citation type="submission" date="2023-03" db="EMBL/GenBank/DDBJ databases">
        <title>Massive genome expansion in bonnet fungi (Mycena s.s.) driven by repeated elements and novel gene families across ecological guilds.</title>
        <authorList>
            <consortium name="Lawrence Berkeley National Laboratory"/>
            <person name="Harder C.B."/>
            <person name="Miyauchi S."/>
            <person name="Viragh M."/>
            <person name="Kuo A."/>
            <person name="Thoen E."/>
            <person name="Andreopoulos B."/>
            <person name="Lu D."/>
            <person name="Skrede I."/>
            <person name="Drula E."/>
            <person name="Henrissat B."/>
            <person name="Morin E."/>
            <person name="Kohler A."/>
            <person name="Barry K."/>
            <person name="LaButti K."/>
            <person name="Morin E."/>
            <person name="Salamov A."/>
            <person name="Lipzen A."/>
            <person name="Mereny Z."/>
            <person name="Hegedus B."/>
            <person name="Baldrian P."/>
            <person name="Stursova M."/>
            <person name="Weitz H."/>
            <person name="Taylor A."/>
            <person name="Grigoriev I.V."/>
            <person name="Nagy L.G."/>
            <person name="Martin F."/>
            <person name="Kauserud H."/>
        </authorList>
    </citation>
    <scope>NUCLEOTIDE SEQUENCE</scope>
    <source>
        <strain evidence="1">CBHHK173m</strain>
    </source>
</reference>
<dbReference type="AlphaFoldDB" id="A0AAD6TNA3"/>
<evidence type="ECO:0000313" key="2">
    <source>
        <dbReference type="Proteomes" id="UP001222325"/>
    </source>
</evidence>
<evidence type="ECO:0000313" key="1">
    <source>
        <dbReference type="EMBL" id="KAJ7065997.1"/>
    </source>
</evidence>
<organism evidence="1 2">
    <name type="scientific">Mycena belliarum</name>
    <dbReference type="NCBI Taxonomy" id="1033014"/>
    <lineage>
        <taxon>Eukaryota</taxon>
        <taxon>Fungi</taxon>
        <taxon>Dikarya</taxon>
        <taxon>Basidiomycota</taxon>
        <taxon>Agaricomycotina</taxon>
        <taxon>Agaricomycetes</taxon>
        <taxon>Agaricomycetidae</taxon>
        <taxon>Agaricales</taxon>
        <taxon>Marasmiineae</taxon>
        <taxon>Mycenaceae</taxon>
        <taxon>Mycena</taxon>
    </lineage>
</organism>